<dbReference type="AlphaFoldDB" id="A0A376MDF6"/>
<proteinExistence type="predicted"/>
<dbReference type="EMBL" id="UGAK01000003">
    <property type="protein sequence ID" value="STF95994.1"/>
    <property type="molecule type" value="Genomic_DNA"/>
</dbReference>
<evidence type="ECO:0000313" key="1">
    <source>
        <dbReference type="EMBL" id="STF95994.1"/>
    </source>
</evidence>
<protein>
    <submittedName>
        <fullName evidence="1">Uncharacterized protein</fullName>
    </submittedName>
</protein>
<organism evidence="1 2">
    <name type="scientific">Escherichia coli</name>
    <dbReference type="NCBI Taxonomy" id="562"/>
    <lineage>
        <taxon>Bacteria</taxon>
        <taxon>Pseudomonadati</taxon>
        <taxon>Pseudomonadota</taxon>
        <taxon>Gammaproteobacteria</taxon>
        <taxon>Enterobacterales</taxon>
        <taxon>Enterobacteriaceae</taxon>
        <taxon>Escherichia</taxon>
    </lineage>
</organism>
<accession>A0A376MDF6</accession>
<reference evidence="1 2" key="1">
    <citation type="submission" date="2018-06" db="EMBL/GenBank/DDBJ databases">
        <authorList>
            <consortium name="Pathogen Informatics"/>
            <person name="Doyle S."/>
        </authorList>
    </citation>
    <scope>NUCLEOTIDE SEQUENCE [LARGE SCALE GENOMIC DNA]</scope>
    <source>
        <strain evidence="1 2">NCTC7927</strain>
    </source>
</reference>
<gene>
    <name evidence="1" type="ORF">NCTC7927_04949</name>
</gene>
<name>A0A376MDF6_ECOLX</name>
<sequence length="47" mass="5621">MLHSLNHYREYFNRVQYTSMYNNYTLGGGAILGAIYRDVFKYILIIQ</sequence>
<evidence type="ECO:0000313" key="2">
    <source>
        <dbReference type="Proteomes" id="UP000254043"/>
    </source>
</evidence>
<dbReference type="Proteomes" id="UP000254043">
    <property type="component" value="Unassembled WGS sequence"/>
</dbReference>